<comment type="caution">
    <text evidence="1">The sequence shown here is derived from an EMBL/GenBank/DDBJ whole genome shotgun (WGS) entry which is preliminary data.</text>
</comment>
<dbReference type="RefSeq" id="WP_380976055.1">
    <property type="nucleotide sequence ID" value="NZ_JBHTEF010000001.1"/>
</dbReference>
<dbReference type="Proteomes" id="UP001596527">
    <property type="component" value="Unassembled WGS sequence"/>
</dbReference>
<keyword evidence="2" id="KW-1185">Reference proteome</keyword>
<sequence>MTPSAPRVVLDGLDPSTADRAEQIVRLLGARPVAGACAAGAPGGPVVLALTADPGRVPDLRAALGRASRPIGTPAATAPAPSAPAVVVLGERGTLRIPGDEALLGDLVSELVAGAPGPSGRRGGAGPLRTLVVAVAGWQGGAGTTRLALLLARRAGGALVDAAGAGPGAWGTRADPPEGVRWADLRADEVAFGAQLADHLPRVGPVRLLGPDPRGGAHAGDPRLRPVLEALRLSGDVVVDLGRWDDRAASACSAGSPVDAVCLAGRGDQDSAIRLAGSLGAHPVVVPALIAHAMRRPSPVLGQTLRDLGGDIGMCRMPGGRRASADARRTRRIWQELRRRDADAWIASWREEP</sequence>
<name>A0ABW2SQL2_9ACTO</name>
<gene>
    <name evidence="1" type="ORF">ACFQWG_13300</name>
</gene>
<protein>
    <recommendedName>
        <fullName evidence="3">CobQ/CobB/MinD/ParA nucleotide binding domain-containing protein</fullName>
    </recommendedName>
</protein>
<organism evidence="1 2">
    <name type="scientific">Schaalia naturae</name>
    <dbReference type="NCBI Taxonomy" id="635203"/>
    <lineage>
        <taxon>Bacteria</taxon>
        <taxon>Bacillati</taxon>
        <taxon>Actinomycetota</taxon>
        <taxon>Actinomycetes</taxon>
        <taxon>Actinomycetales</taxon>
        <taxon>Actinomycetaceae</taxon>
        <taxon>Schaalia</taxon>
    </lineage>
</organism>
<dbReference type="EMBL" id="JBHTEF010000001">
    <property type="protein sequence ID" value="MFC7582169.1"/>
    <property type="molecule type" value="Genomic_DNA"/>
</dbReference>
<evidence type="ECO:0000313" key="1">
    <source>
        <dbReference type="EMBL" id="MFC7582169.1"/>
    </source>
</evidence>
<evidence type="ECO:0008006" key="3">
    <source>
        <dbReference type="Google" id="ProtNLM"/>
    </source>
</evidence>
<evidence type="ECO:0000313" key="2">
    <source>
        <dbReference type="Proteomes" id="UP001596527"/>
    </source>
</evidence>
<proteinExistence type="predicted"/>
<reference evidence="2" key="1">
    <citation type="journal article" date="2019" name="Int. J. Syst. Evol. Microbiol.">
        <title>The Global Catalogue of Microorganisms (GCM) 10K type strain sequencing project: providing services to taxonomists for standard genome sequencing and annotation.</title>
        <authorList>
            <consortium name="The Broad Institute Genomics Platform"/>
            <consortium name="The Broad Institute Genome Sequencing Center for Infectious Disease"/>
            <person name="Wu L."/>
            <person name="Ma J."/>
        </authorList>
    </citation>
    <scope>NUCLEOTIDE SEQUENCE [LARGE SCALE GENOMIC DNA]</scope>
    <source>
        <strain evidence="2">CCUG 56698</strain>
    </source>
</reference>
<accession>A0ABW2SQL2</accession>